<dbReference type="InterPro" id="IPR036514">
    <property type="entry name" value="SGNH_hydro_sf"/>
</dbReference>
<protein>
    <recommendedName>
        <fullName evidence="1">SGNH hydrolase-type esterase domain-containing protein</fullName>
    </recommendedName>
</protein>
<feature type="domain" description="SGNH hydrolase-type esterase" evidence="1">
    <location>
        <begin position="5"/>
        <end position="154"/>
    </location>
</feature>
<dbReference type="OrthoDB" id="9777593at2"/>
<name>A0A2Z4UB92_9FIRM</name>
<dbReference type="PANTHER" id="PTHR14209">
    <property type="entry name" value="ISOAMYL ACETATE-HYDROLYZING ESTERASE 1"/>
    <property type="match status" value="1"/>
</dbReference>
<dbReference type="AlphaFoldDB" id="A0A2Z4UB92"/>
<dbReference type="SUPFAM" id="SSF52266">
    <property type="entry name" value="SGNH hydrolase"/>
    <property type="match status" value="1"/>
</dbReference>
<evidence type="ECO:0000313" key="2">
    <source>
        <dbReference type="EMBL" id="AWY98099.1"/>
    </source>
</evidence>
<dbReference type="Pfam" id="PF13472">
    <property type="entry name" value="Lipase_GDSL_2"/>
    <property type="match status" value="1"/>
</dbReference>
<dbReference type="RefSeq" id="WP_111919588.1">
    <property type="nucleotide sequence ID" value="NZ_CP030280.1"/>
</dbReference>
<reference evidence="3" key="1">
    <citation type="submission" date="2018-06" db="EMBL/GenBank/DDBJ databases">
        <title>Description of Blautia argi sp. nov., a new anaerobic isolated from dog feces.</title>
        <authorList>
            <person name="Chang Y.-H."/>
            <person name="Paek J."/>
            <person name="Shin Y."/>
        </authorList>
    </citation>
    <scope>NUCLEOTIDE SEQUENCE [LARGE SCALE GENOMIC DNA]</scope>
    <source>
        <strain evidence="3">KCTC 15426</strain>
    </source>
</reference>
<dbReference type="PANTHER" id="PTHR14209:SF19">
    <property type="entry name" value="ISOAMYL ACETATE-HYDROLYZING ESTERASE 1 HOMOLOG"/>
    <property type="match status" value="1"/>
</dbReference>
<dbReference type="Proteomes" id="UP000250003">
    <property type="component" value="Chromosome"/>
</dbReference>
<evidence type="ECO:0000259" key="1">
    <source>
        <dbReference type="Pfam" id="PF13472"/>
    </source>
</evidence>
<keyword evidence="3" id="KW-1185">Reference proteome</keyword>
<dbReference type="InterPro" id="IPR045136">
    <property type="entry name" value="Iah1-like"/>
</dbReference>
<accession>A0A2Z4UB92</accession>
<evidence type="ECO:0000313" key="3">
    <source>
        <dbReference type="Proteomes" id="UP000250003"/>
    </source>
</evidence>
<dbReference type="EMBL" id="CP030280">
    <property type="protein sequence ID" value="AWY98099.1"/>
    <property type="molecule type" value="Genomic_DNA"/>
</dbReference>
<dbReference type="InterPro" id="IPR013830">
    <property type="entry name" value="SGNH_hydro"/>
</dbReference>
<organism evidence="2 3">
    <name type="scientific">Blautia argi</name>
    <dbReference type="NCBI Taxonomy" id="1912897"/>
    <lineage>
        <taxon>Bacteria</taxon>
        <taxon>Bacillati</taxon>
        <taxon>Bacillota</taxon>
        <taxon>Clostridia</taxon>
        <taxon>Lachnospirales</taxon>
        <taxon>Lachnospiraceae</taxon>
        <taxon>Blautia</taxon>
    </lineage>
</organism>
<sequence length="168" mass="19064">MLGSRYLVKNFGASGYTLQKSGNFPYWDNPAFQESGDFNPDIVLIMLGTNDTKPYNWTGTEKFLKDYKELISHYCSLDSKPQIFLMTPAAIFPESFKPANHYKMQTNVADTLSSAIKELGEQKQLPVIDVHEYTRIHPEYFLLDGVHPDSHGAELIAQLACEAIQQNR</sequence>
<gene>
    <name evidence="2" type="ORF">DQQ01_08020</name>
</gene>
<dbReference type="KEGG" id="blau:DQQ01_08020"/>
<proteinExistence type="predicted"/>
<dbReference type="Gene3D" id="3.40.50.1110">
    <property type="entry name" value="SGNH hydrolase"/>
    <property type="match status" value="1"/>
</dbReference>